<name>A0A941EQ12_9ACTN</name>
<protein>
    <recommendedName>
        <fullName evidence="4">Lipoprotein</fullName>
    </recommendedName>
</protein>
<proteinExistence type="predicted"/>
<keyword evidence="1" id="KW-0732">Signal</keyword>
<evidence type="ECO:0000313" key="3">
    <source>
        <dbReference type="Proteomes" id="UP000675781"/>
    </source>
</evidence>
<gene>
    <name evidence="2" type="ORF">KDL01_24065</name>
</gene>
<evidence type="ECO:0000313" key="2">
    <source>
        <dbReference type="EMBL" id="MBR7836375.1"/>
    </source>
</evidence>
<organism evidence="2 3">
    <name type="scientific">Actinospica durhamensis</name>
    <dbReference type="NCBI Taxonomy" id="1508375"/>
    <lineage>
        <taxon>Bacteria</taxon>
        <taxon>Bacillati</taxon>
        <taxon>Actinomycetota</taxon>
        <taxon>Actinomycetes</taxon>
        <taxon>Catenulisporales</taxon>
        <taxon>Actinospicaceae</taxon>
        <taxon>Actinospica</taxon>
    </lineage>
</organism>
<dbReference type="EMBL" id="JAGSOG010000139">
    <property type="protein sequence ID" value="MBR7836375.1"/>
    <property type="molecule type" value="Genomic_DNA"/>
</dbReference>
<evidence type="ECO:0008006" key="4">
    <source>
        <dbReference type="Google" id="ProtNLM"/>
    </source>
</evidence>
<dbReference type="Proteomes" id="UP000675781">
    <property type="component" value="Unassembled WGS sequence"/>
</dbReference>
<comment type="caution">
    <text evidence="2">The sequence shown here is derived from an EMBL/GenBank/DDBJ whole genome shotgun (WGS) entry which is preliminary data.</text>
</comment>
<dbReference type="AlphaFoldDB" id="A0A941EQ12"/>
<sequence>MRVTTRRPGVPLLAAVAAASAVAAAAGCSSAPATPPPINAPTTSDATAATVHEDARITLPVTVGLAFHHPGLANRGEHEVLFTVQEAMRAMVQAEYTADGDDPELAQYWQGKGLAEASAQIAPWVAHRQQPVGVIVLSDTQYTAPAAHSHGPAKVSFCADWSDVVRGDSRTHVVGTAVQPKNTRSSYEQLSLSRGADGRWRVVSLAVTPNSPQCAQGS</sequence>
<reference evidence="2" key="1">
    <citation type="submission" date="2021-04" db="EMBL/GenBank/DDBJ databases">
        <title>Genome based classification of Actinospica acidithermotolerans sp. nov., an actinobacterium isolated from an Indonesian hot spring.</title>
        <authorList>
            <person name="Kusuma A.B."/>
            <person name="Putra K.E."/>
            <person name="Nafisah S."/>
            <person name="Loh J."/>
            <person name="Nouioui I."/>
            <person name="Goodfellow M."/>
        </authorList>
    </citation>
    <scope>NUCLEOTIDE SEQUENCE</scope>
    <source>
        <strain evidence="2">CSCA 57</strain>
    </source>
</reference>
<dbReference type="PROSITE" id="PS51257">
    <property type="entry name" value="PROKAR_LIPOPROTEIN"/>
    <property type="match status" value="1"/>
</dbReference>
<feature type="chain" id="PRO_5038502983" description="Lipoprotein" evidence="1">
    <location>
        <begin position="26"/>
        <end position="218"/>
    </location>
</feature>
<evidence type="ECO:0000256" key="1">
    <source>
        <dbReference type="SAM" id="SignalP"/>
    </source>
</evidence>
<keyword evidence="3" id="KW-1185">Reference proteome</keyword>
<feature type="signal peptide" evidence="1">
    <location>
        <begin position="1"/>
        <end position="25"/>
    </location>
</feature>
<accession>A0A941EQ12</accession>